<accession>A0A7L5EPB1</accession>
<dbReference type="Proteomes" id="UP000501982">
    <property type="component" value="Chromosome"/>
</dbReference>
<reference evidence="1 2" key="1">
    <citation type="submission" date="2020-04" db="EMBL/GenBank/DDBJ databases">
        <title>Complete Genomes and Methylome analysis of CBBP consortium that reverse antibiotic-induced susceptibility to vancomycin-resistant Enterococcus faecium infection.</title>
        <authorList>
            <person name="Fomenkov A."/>
            <person name="Zhang Z."/>
            <person name="Pamer E."/>
            <person name="Roberts R.J."/>
        </authorList>
    </citation>
    <scope>NUCLEOTIDE SEQUENCE [LARGE SCALE GENOMIC DNA]</scope>
    <source>
        <strain evidence="2">CBBP</strain>
    </source>
</reference>
<dbReference type="EMBL" id="CP051672">
    <property type="protein sequence ID" value="QJE30732.1"/>
    <property type="molecule type" value="Genomic_DNA"/>
</dbReference>
<evidence type="ECO:0000313" key="2">
    <source>
        <dbReference type="Proteomes" id="UP000501982"/>
    </source>
</evidence>
<proteinExistence type="predicted"/>
<protein>
    <submittedName>
        <fullName evidence="1">Uncharacterized protein</fullName>
    </submittedName>
</protein>
<organism evidence="1 2">
    <name type="scientific">Parabacteroides distasonis</name>
    <dbReference type="NCBI Taxonomy" id="823"/>
    <lineage>
        <taxon>Bacteria</taxon>
        <taxon>Pseudomonadati</taxon>
        <taxon>Bacteroidota</taxon>
        <taxon>Bacteroidia</taxon>
        <taxon>Bacteroidales</taxon>
        <taxon>Tannerellaceae</taxon>
        <taxon>Parabacteroides</taxon>
    </lineage>
</organism>
<sequence length="104" mass="12297">MKMRKVVLDENIIPPITHPWGKVWIQPNPKDIILDDEYAVMKQKDFDLLADYTASEPTGKYNGKMWKGEFNTASGRKWYLCWCHDENSVSQEIYISYREILIIQ</sequence>
<gene>
    <name evidence="1" type="ORF">HHO38_21740</name>
</gene>
<dbReference type="RefSeq" id="WP_170106440.1">
    <property type="nucleotide sequence ID" value="NZ_CP051672.1"/>
</dbReference>
<evidence type="ECO:0000313" key="1">
    <source>
        <dbReference type="EMBL" id="QJE30732.1"/>
    </source>
</evidence>
<name>A0A7L5EPB1_PARDI</name>
<dbReference type="AlphaFoldDB" id="A0A7L5EPB1"/>